<dbReference type="EMBL" id="JAQQWP010000001">
    <property type="protein sequence ID" value="KAK8133051.1"/>
    <property type="molecule type" value="Genomic_DNA"/>
</dbReference>
<organism evidence="3 4">
    <name type="scientific">Apiospora kogelbergensis</name>
    <dbReference type="NCBI Taxonomy" id="1337665"/>
    <lineage>
        <taxon>Eukaryota</taxon>
        <taxon>Fungi</taxon>
        <taxon>Dikarya</taxon>
        <taxon>Ascomycota</taxon>
        <taxon>Pezizomycotina</taxon>
        <taxon>Sordariomycetes</taxon>
        <taxon>Xylariomycetidae</taxon>
        <taxon>Amphisphaeriales</taxon>
        <taxon>Apiosporaceae</taxon>
        <taxon>Apiospora</taxon>
    </lineage>
</organism>
<feature type="region of interest" description="Disordered" evidence="1">
    <location>
        <begin position="24"/>
        <end position="44"/>
    </location>
</feature>
<feature type="compositionally biased region" description="Low complexity" evidence="1">
    <location>
        <begin position="259"/>
        <end position="273"/>
    </location>
</feature>
<feature type="region of interest" description="Disordered" evidence="1">
    <location>
        <begin position="229"/>
        <end position="375"/>
    </location>
</feature>
<feature type="compositionally biased region" description="Basic and acidic residues" evidence="1">
    <location>
        <begin position="274"/>
        <end position="288"/>
    </location>
</feature>
<feature type="compositionally biased region" description="Polar residues" evidence="1">
    <location>
        <begin position="321"/>
        <end position="348"/>
    </location>
</feature>
<reference evidence="3 4" key="1">
    <citation type="submission" date="2023-01" db="EMBL/GenBank/DDBJ databases">
        <title>Analysis of 21 Apiospora genomes using comparative genomics revels a genus with tremendous synthesis potential of carbohydrate active enzymes and secondary metabolites.</title>
        <authorList>
            <person name="Sorensen T."/>
        </authorList>
    </citation>
    <scope>NUCLEOTIDE SEQUENCE [LARGE SCALE GENOMIC DNA]</scope>
    <source>
        <strain evidence="3 4">CBS 117206</strain>
    </source>
</reference>
<name>A0AAW0RE58_9PEZI</name>
<keyword evidence="2" id="KW-1133">Transmembrane helix</keyword>
<feature type="region of interest" description="Disordered" evidence="1">
    <location>
        <begin position="168"/>
        <end position="187"/>
    </location>
</feature>
<dbReference type="AlphaFoldDB" id="A0AAW0RE58"/>
<evidence type="ECO:0000256" key="1">
    <source>
        <dbReference type="SAM" id="MobiDB-lite"/>
    </source>
</evidence>
<evidence type="ECO:0000256" key="2">
    <source>
        <dbReference type="SAM" id="Phobius"/>
    </source>
</evidence>
<comment type="caution">
    <text evidence="3">The sequence shown here is derived from an EMBL/GenBank/DDBJ whole genome shotgun (WGS) entry which is preliminary data.</text>
</comment>
<gene>
    <name evidence="3" type="ORF">PG999_001224</name>
</gene>
<feature type="transmembrane region" description="Helical" evidence="2">
    <location>
        <begin position="195"/>
        <end position="220"/>
    </location>
</feature>
<evidence type="ECO:0000313" key="4">
    <source>
        <dbReference type="Proteomes" id="UP001392437"/>
    </source>
</evidence>
<feature type="compositionally biased region" description="Polar residues" evidence="1">
    <location>
        <begin position="364"/>
        <end position="373"/>
    </location>
</feature>
<protein>
    <submittedName>
        <fullName evidence="3">Uncharacterized protein</fullName>
    </submittedName>
</protein>
<keyword evidence="2" id="KW-0472">Membrane</keyword>
<evidence type="ECO:0000313" key="3">
    <source>
        <dbReference type="EMBL" id="KAK8133051.1"/>
    </source>
</evidence>
<keyword evidence="2" id="KW-0812">Transmembrane</keyword>
<proteinExistence type="predicted"/>
<accession>A0AAW0RE58</accession>
<sequence>MPLLIRTSSDTFWWPALTLKRGYNGTDDTSKGSSPQEDDPTKTMEQNGEFIVSTSTTVITTTLTTTDPSLDPSSLVSAQTAETTESVNTSVLLQTLPSLTSTNALPIQSPEYSNSPTIDVLTATSPSASLSLSHTSSSVSLTATPVPSELLSSAPTLPAIPFLSSTLDRTQANPSDHPIRLPSHDRDGGLSPDEITIIVATVVSFVIFLVLLSIGIRCAILQRRKSEARERARRIHARPPMSRLPPALKKPSSNSLRETAATTATTAAGTRAKTAADGEKNKELRDDGGVNINVQSQRRTGEYRIVIRPPPGYQSPRYAGSINSNNNDSQPPLGSQRPSATNLKSNNPAAVERSGPTVGGHNHWSLTSENGSVLSGPARKELLNRLSLTTTESEDEFDT</sequence>
<dbReference type="Proteomes" id="UP001392437">
    <property type="component" value="Unassembled WGS sequence"/>
</dbReference>
<keyword evidence="4" id="KW-1185">Reference proteome</keyword>
<feature type="compositionally biased region" description="Basic and acidic residues" evidence="1">
    <location>
        <begin position="177"/>
        <end position="187"/>
    </location>
</feature>